<evidence type="ECO:0000313" key="12">
    <source>
        <dbReference type="EMBL" id="KZO99694.1"/>
    </source>
</evidence>
<comment type="cofactor">
    <cofactor evidence="1 9">
        <name>heme</name>
        <dbReference type="ChEBI" id="CHEBI:30413"/>
    </cofactor>
</comment>
<dbReference type="GO" id="GO:0004497">
    <property type="term" value="F:monooxygenase activity"/>
    <property type="evidence" value="ECO:0007669"/>
    <property type="project" value="UniProtKB-KW"/>
</dbReference>
<evidence type="ECO:0000256" key="4">
    <source>
        <dbReference type="ARBA" id="ARBA00022617"/>
    </source>
</evidence>
<keyword evidence="11" id="KW-0472">Membrane</keyword>
<dbReference type="InterPro" id="IPR002401">
    <property type="entry name" value="Cyt_P450_E_grp-I"/>
</dbReference>
<proteinExistence type="inferred from homology"/>
<keyword evidence="11" id="KW-1133">Transmembrane helix</keyword>
<keyword evidence="8 10" id="KW-0503">Monooxygenase</keyword>
<dbReference type="Gene3D" id="1.10.630.10">
    <property type="entry name" value="Cytochrome P450"/>
    <property type="match status" value="1"/>
</dbReference>
<dbReference type="InterPro" id="IPR001128">
    <property type="entry name" value="Cyt_P450"/>
</dbReference>
<dbReference type="SUPFAM" id="SSF48264">
    <property type="entry name" value="Cytochrome P450"/>
    <property type="match status" value="1"/>
</dbReference>
<comment type="pathway">
    <text evidence="2">Secondary metabolite biosynthesis.</text>
</comment>
<feature type="transmembrane region" description="Helical" evidence="11">
    <location>
        <begin position="6"/>
        <end position="26"/>
    </location>
</feature>
<keyword evidence="13" id="KW-1185">Reference proteome</keyword>
<sequence length="514" mass="58331">MALLSLSPHIVLELVSLGFFIALYLIHRSHRLLPPGPNPIPVIGRVHFPVTRLDLFKKWGESYEDVMTLRIWGRSVIVLNSQRAAFELLEKRAAITSIRPKLIMAHELVGYKDSTSQTNDLALHKMYRRLFATALSARTSQRYWPMEERELRKATLYMLAVPGCSTAALKRAMSAISFFVAYGYNIESDGDAFIDKIVAYMRVYQRILRPGEFLVDIIPILRHLPTWFPGAGFKHQAVHWKQNKEDIHDVPFQRVKRDMATGKALPSFTSTLLEELAIDPMAASKYSEEHVKRAAGSIYTGGNDNNTSSIQSLLVAMLLFPAVQEKAQTELDRVIGRERPPSVADRDILPYCAAIVQEILRWQPATPFALPHALDQDEEFRGYVLPKGTTIMANVWAMTRDESVYPRPEEFIPERHLIVDEKGLRLRETARHLVTFGFGRRVCPGSALAESVVFAGVVSILWACTISRPSGTENFEIEYETFGVRWPKEFPIKFEPRFPGAMDILRSAVYDAEQ</sequence>
<dbReference type="InterPro" id="IPR017972">
    <property type="entry name" value="Cyt_P450_CS"/>
</dbReference>
<dbReference type="GO" id="GO:0020037">
    <property type="term" value="F:heme binding"/>
    <property type="evidence" value="ECO:0007669"/>
    <property type="project" value="InterPro"/>
</dbReference>
<evidence type="ECO:0000256" key="11">
    <source>
        <dbReference type="SAM" id="Phobius"/>
    </source>
</evidence>
<dbReference type="GO" id="GO:0005506">
    <property type="term" value="F:iron ion binding"/>
    <property type="evidence" value="ECO:0007669"/>
    <property type="project" value="InterPro"/>
</dbReference>
<evidence type="ECO:0000256" key="2">
    <source>
        <dbReference type="ARBA" id="ARBA00005179"/>
    </source>
</evidence>
<evidence type="ECO:0000256" key="9">
    <source>
        <dbReference type="PIRSR" id="PIRSR602401-1"/>
    </source>
</evidence>
<dbReference type="PRINTS" id="PR00385">
    <property type="entry name" value="P450"/>
</dbReference>
<evidence type="ECO:0000256" key="5">
    <source>
        <dbReference type="ARBA" id="ARBA00022723"/>
    </source>
</evidence>
<accession>A0A167QEX2</accession>
<comment type="similarity">
    <text evidence="3 10">Belongs to the cytochrome P450 family.</text>
</comment>
<reference evidence="12 13" key="1">
    <citation type="journal article" date="2016" name="Mol. Biol. Evol.">
        <title>Comparative Genomics of Early-Diverging Mushroom-Forming Fungi Provides Insights into the Origins of Lignocellulose Decay Capabilities.</title>
        <authorList>
            <person name="Nagy L.G."/>
            <person name="Riley R."/>
            <person name="Tritt A."/>
            <person name="Adam C."/>
            <person name="Daum C."/>
            <person name="Floudas D."/>
            <person name="Sun H."/>
            <person name="Yadav J.S."/>
            <person name="Pangilinan J."/>
            <person name="Larsson K.H."/>
            <person name="Matsuura K."/>
            <person name="Barry K."/>
            <person name="Labutti K."/>
            <person name="Kuo R."/>
            <person name="Ohm R.A."/>
            <person name="Bhattacharya S.S."/>
            <person name="Shirouzu T."/>
            <person name="Yoshinaga Y."/>
            <person name="Martin F.M."/>
            <person name="Grigoriev I.V."/>
            <person name="Hibbett D.S."/>
        </authorList>
    </citation>
    <scope>NUCLEOTIDE SEQUENCE [LARGE SCALE GENOMIC DNA]</scope>
    <source>
        <strain evidence="12 13">TUFC12733</strain>
    </source>
</reference>
<protein>
    <submittedName>
        <fullName evidence="12">Cytochrome P450</fullName>
    </submittedName>
</protein>
<keyword evidence="6 10" id="KW-0560">Oxidoreductase</keyword>
<keyword evidence="4 9" id="KW-0349">Heme</keyword>
<dbReference type="Pfam" id="PF00067">
    <property type="entry name" value="p450"/>
    <property type="match status" value="1"/>
</dbReference>
<evidence type="ECO:0000256" key="1">
    <source>
        <dbReference type="ARBA" id="ARBA00001971"/>
    </source>
</evidence>
<dbReference type="Proteomes" id="UP000076738">
    <property type="component" value="Unassembled WGS sequence"/>
</dbReference>
<dbReference type="CDD" id="cd11065">
    <property type="entry name" value="CYP64-like"/>
    <property type="match status" value="1"/>
</dbReference>
<keyword evidence="7 9" id="KW-0408">Iron</keyword>
<organism evidence="12 13">
    <name type="scientific">Calocera viscosa (strain TUFC12733)</name>
    <dbReference type="NCBI Taxonomy" id="1330018"/>
    <lineage>
        <taxon>Eukaryota</taxon>
        <taxon>Fungi</taxon>
        <taxon>Dikarya</taxon>
        <taxon>Basidiomycota</taxon>
        <taxon>Agaricomycotina</taxon>
        <taxon>Dacrymycetes</taxon>
        <taxon>Dacrymycetales</taxon>
        <taxon>Dacrymycetaceae</taxon>
        <taxon>Calocera</taxon>
    </lineage>
</organism>
<evidence type="ECO:0000256" key="10">
    <source>
        <dbReference type="RuleBase" id="RU000461"/>
    </source>
</evidence>
<evidence type="ECO:0000256" key="6">
    <source>
        <dbReference type="ARBA" id="ARBA00023002"/>
    </source>
</evidence>
<dbReference type="InterPro" id="IPR036396">
    <property type="entry name" value="Cyt_P450_sf"/>
</dbReference>
<dbReference type="OrthoDB" id="2789670at2759"/>
<dbReference type="PANTHER" id="PTHR46300">
    <property type="entry name" value="P450, PUTATIVE (EUROFUNG)-RELATED-RELATED"/>
    <property type="match status" value="1"/>
</dbReference>
<dbReference type="PRINTS" id="PR00463">
    <property type="entry name" value="EP450I"/>
</dbReference>
<keyword evidence="5 9" id="KW-0479">Metal-binding</keyword>
<dbReference type="PROSITE" id="PS00086">
    <property type="entry name" value="CYTOCHROME_P450"/>
    <property type="match status" value="1"/>
</dbReference>
<evidence type="ECO:0000256" key="8">
    <source>
        <dbReference type="ARBA" id="ARBA00023033"/>
    </source>
</evidence>
<keyword evidence="11" id="KW-0812">Transmembrane</keyword>
<dbReference type="GO" id="GO:0016705">
    <property type="term" value="F:oxidoreductase activity, acting on paired donors, with incorporation or reduction of molecular oxygen"/>
    <property type="evidence" value="ECO:0007669"/>
    <property type="project" value="InterPro"/>
</dbReference>
<feature type="binding site" description="axial binding residue" evidence="9">
    <location>
        <position position="443"/>
    </location>
    <ligand>
        <name>heme</name>
        <dbReference type="ChEBI" id="CHEBI:30413"/>
    </ligand>
    <ligandPart>
        <name>Fe</name>
        <dbReference type="ChEBI" id="CHEBI:18248"/>
    </ligandPart>
</feature>
<dbReference type="STRING" id="1330018.A0A167QEX2"/>
<dbReference type="PANTHER" id="PTHR46300:SF7">
    <property type="entry name" value="P450, PUTATIVE (EUROFUNG)-RELATED"/>
    <property type="match status" value="1"/>
</dbReference>
<evidence type="ECO:0000256" key="3">
    <source>
        <dbReference type="ARBA" id="ARBA00010617"/>
    </source>
</evidence>
<dbReference type="AlphaFoldDB" id="A0A167QEX2"/>
<dbReference type="InterPro" id="IPR050364">
    <property type="entry name" value="Cytochrome_P450_fung"/>
</dbReference>
<dbReference type="EMBL" id="KV417271">
    <property type="protein sequence ID" value="KZO99694.1"/>
    <property type="molecule type" value="Genomic_DNA"/>
</dbReference>
<gene>
    <name evidence="12" type="ORF">CALVIDRAFT_357165</name>
</gene>
<name>A0A167QEX2_CALVF</name>
<evidence type="ECO:0000313" key="13">
    <source>
        <dbReference type="Proteomes" id="UP000076738"/>
    </source>
</evidence>
<evidence type="ECO:0000256" key="7">
    <source>
        <dbReference type="ARBA" id="ARBA00023004"/>
    </source>
</evidence>